<keyword evidence="7" id="KW-1185">Reference proteome</keyword>
<evidence type="ECO:0000256" key="2">
    <source>
        <dbReference type="ARBA" id="ARBA00023125"/>
    </source>
</evidence>
<keyword evidence="3" id="KW-0804">Transcription</keyword>
<evidence type="ECO:0000256" key="3">
    <source>
        <dbReference type="ARBA" id="ARBA00023163"/>
    </source>
</evidence>
<dbReference type="InterPro" id="IPR029016">
    <property type="entry name" value="GAF-like_dom_sf"/>
</dbReference>
<dbReference type="Gene3D" id="1.10.10.10">
    <property type="entry name" value="Winged helix-like DNA-binding domain superfamily/Winged helix DNA-binding domain"/>
    <property type="match status" value="1"/>
</dbReference>
<feature type="region of interest" description="Disordered" evidence="4">
    <location>
        <begin position="311"/>
        <end position="337"/>
    </location>
</feature>
<dbReference type="PRINTS" id="PR00038">
    <property type="entry name" value="HTHLUXR"/>
</dbReference>
<dbReference type="EMBL" id="JAJNDB010000001">
    <property type="protein sequence ID" value="MCD2193774.1"/>
    <property type="molecule type" value="Genomic_DNA"/>
</dbReference>
<accession>A0ABS8P6K5</accession>
<keyword evidence="2" id="KW-0238">DNA-binding</keyword>
<evidence type="ECO:0000259" key="5">
    <source>
        <dbReference type="PROSITE" id="PS50043"/>
    </source>
</evidence>
<comment type="caution">
    <text evidence="6">The sequence shown here is derived from an EMBL/GenBank/DDBJ whole genome shotgun (WGS) entry which is preliminary data.</text>
</comment>
<dbReference type="SUPFAM" id="SSF46894">
    <property type="entry name" value="C-terminal effector domain of the bipartite response regulators"/>
    <property type="match status" value="1"/>
</dbReference>
<dbReference type="InterPro" id="IPR036388">
    <property type="entry name" value="WH-like_DNA-bd_sf"/>
</dbReference>
<evidence type="ECO:0000313" key="6">
    <source>
        <dbReference type="EMBL" id="MCD2193774.1"/>
    </source>
</evidence>
<feature type="domain" description="HTH luxR-type" evidence="5">
    <location>
        <begin position="334"/>
        <end position="399"/>
    </location>
</feature>
<dbReference type="Gene3D" id="3.30.450.40">
    <property type="match status" value="1"/>
</dbReference>
<proteinExistence type="predicted"/>
<protein>
    <submittedName>
        <fullName evidence="6">LuxR C-terminal-related transcriptional regulator</fullName>
    </submittedName>
</protein>
<reference evidence="6 7" key="1">
    <citation type="submission" date="2021-11" db="EMBL/GenBank/DDBJ databases">
        <title>Draft genome sequence of Actinomycetospora sp. SF1 isolated from the rhizosphere soil.</title>
        <authorList>
            <person name="Duangmal K."/>
            <person name="Chantavorakit T."/>
        </authorList>
    </citation>
    <scope>NUCLEOTIDE SEQUENCE [LARGE SCALE GENOMIC DNA]</scope>
    <source>
        <strain evidence="6 7">TBRC 5722</strain>
    </source>
</reference>
<dbReference type="PROSITE" id="PS50043">
    <property type="entry name" value="HTH_LUXR_2"/>
    <property type="match status" value="1"/>
</dbReference>
<dbReference type="InterPro" id="IPR016032">
    <property type="entry name" value="Sig_transdc_resp-reg_C-effctor"/>
</dbReference>
<dbReference type="SMART" id="SM00065">
    <property type="entry name" value="GAF"/>
    <property type="match status" value="1"/>
</dbReference>
<dbReference type="InterPro" id="IPR000792">
    <property type="entry name" value="Tscrpt_reg_LuxR_C"/>
</dbReference>
<dbReference type="PANTHER" id="PTHR44688:SF16">
    <property type="entry name" value="DNA-BINDING TRANSCRIPTIONAL ACTIVATOR DEVR_DOSR"/>
    <property type="match status" value="1"/>
</dbReference>
<name>A0ABS8P6K5_9PSEU</name>
<dbReference type="CDD" id="cd06170">
    <property type="entry name" value="LuxR_C_like"/>
    <property type="match status" value="1"/>
</dbReference>
<dbReference type="SUPFAM" id="SSF55781">
    <property type="entry name" value="GAF domain-like"/>
    <property type="match status" value="1"/>
</dbReference>
<dbReference type="Pfam" id="PF13185">
    <property type="entry name" value="GAF_2"/>
    <property type="match status" value="1"/>
</dbReference>
<dbReference type="PANTHER" id="PTHR44688">
    <property type="entry name" value="DNA-BINDING TRANSCRIPTIONAL ACTIVATOR DEVR_DOSR"/>
    <property type="match status" value="1"/>
</dbReference>
<dbReference type="InterPro" id="IPR003018">
    <property type="entry name" value="GAF"/>
</dbReference>
<dbReference type="RefSeq" id="WP_230732580.1">
    <property type="nucleotide sequence ID" value="NZ_JAJNDB010000001.1"/>
</dbReference>
<feature type="compositionally biased region" description="Low complexity" evidence="4">
    <location>
        <begin position="311"/>
        <end position="322"/>
    </location>
</feature>
<evidence type="ECO:0000313" key="7">
    <source>
        <dbReference type="Proteomes" id="UP001199469"/>
    </source>
</evidence>
<gene>
    <name evidence="6" type="ORF">LQ327_10335</name>
</gene>
<dbReference type="SMART" id="SM00421">
    <property type="entry name" value="HTH_LUXR"/>
    <property type="match status" value="1"/>
</dbReference>
<dbReference type="Proteomes" id="UP001199469">
    <property type="component" value="Unassembled WGS sequence"/>
</dbReference>
<organism evidence="6 7">
    <name type="scientific">Actinomycetospora endophytica</name>
    <dbReference type="NCBI Taxonomy" id="2291215"/>
    <lineage>
        <taxon>Bacteria</taxon>
        <taxon>Bacillati</taxon>
        <taxon>Actinomycetota</taxon>
        <taxon>Actinomycetes</taxon>
        <taxon>Pseudonocardiales</taxon>
        <taxon>Pseudonocardiaceae</taxon>
        <taxon>Actinomycetospora</taxon>
    </lineage>
</organism>
<sequence>MAVATSGPESSTGDPDRVGALLPADRDDVVDLVGAVARVTGSLPVIGADAVRDHRTARRALDLAWDQLLSVMSTSPTVTAPAVDLLRRVKEVDDALLRRDIAARDQLFHRVREALAALSDIQSTAALIARVPQLACALGFDRAIISRVEDAVWIPENVVVERDPTWAGEILAIGRENPLTLTAALPESEILRRRVSLVVENVQQRESVHKPIADASLSRSYAASPILTAGDVVGFLHCDCYYQQRDLDETDRQVLATFAEGLGQVLARTMMLDQVGAVRSGLNDIASRLGAPGLAGGPADAFRGLWSGAAPAEQAPAPAPAADSGFGSRTQAASSVGKADLTRRELEVLRHMAAGDTNARTARRLVISEGTVKSHVKHILRKLGAANRAEAVSLWWQMQDRGHRGASA</sequence>
<keyword evidence="1" id="KW-0805">Transcription regulation</keyword>
<evidence type="ECO:0000256" key="4">
    <source>
        <dbReference type="SAM" id="MobiDB-lite"/>
    </source>
</evidence>
<dbReference type="Pfam" id="PF00196">
    <property type="entry name" value="GerE"/>
    <property type="match status" value="1"/>
</dbReference>
<evidence type="ECO:0000256" key="1">
    <source>
        <dbReference type="ARBA" id="ARBA00023015"/>
    </source>
</evidence>